<feature type="domain" description="Glutamine amidotransferase" evidence="5">
    <location>
        <begin position="460"/>
        <end position="641"/>
    </location>
</feature>
<dbReference type="Pfam" id="PF00425">
    <property type="entry name" value="Chorismate_bind"/>
    <property type="match status" value="1"/>
</dbReference>
<evidence type="ECO:0000259" key="5">
    <source>
        <dbReference type="Pfam" id="PF00117"/>
    </source>
</evidence>
<dbReference type="Gene3D" id="3.60.120.10">
    <property type="entry name" value="Anthranilate synthase"/>
    <property type="match status" value="1"/>
</dbReference>
<evidence type="ECO:0000256" key="2">
    <source>
        <dbReference type="ARBA" id="ARBA00022962"/>
    </source>
</evidence>
<dbReference type="CDD" id="cd01743">
    <property type="entry name" value="GATase1_Anthranilate_Synthase"/>
    <property type="match status" value="1"/>
</dbReference>
<dbReference type="SUPFAM" id="SSF56322">
    <property type="entry name" value="ADC synthase"/>
    <property type="match status" value="1"/>
</dbReference>
<dbReference type="InterPro" id="IPR017926">
    <property type="entry name" value="GATASE"/>
</dbReference>
<accession>A0ABZ0V6W3</accession>
<evidence type="ECO:0000313" key="8">
    <source>
        <dbReference type="Proteomes" id="UP001324533"/>
    </source>
</evidence>
<dbReference type="SUPFAM" id="SSF52317">
    <property type="entry name" value="Class I glutamine amidotransferase-like"/>
    <property type="match status" value="1"/>
</dbReference>
<comment type="catalytic activity">
    <reaction evidence="4">
        <text>chorismate + L-glutamine = anthranilate + pyruvate + L-glutamate + H(+)</text>
        <dbReference type="Rhea" id="RHEA:21732"/>
        <dbReference type="ChEBI" id="CHEBI:15361"/>
        <dbReference type="ChEBI" id="CHEBI:15378"/>
        <dbReference type="ChEBI" id="CHEBI:16567"/>
        <dbReference type="ChEBI" id="CHEBI:29748"/>
        <dbReference type="ChEBI" id="CHEBI:29985"/>
        <dbReference type="ChEBI" id="CHEBI:58359"/>
        <dbReference type="EC" id="4.1.3.27"/>
    </reaction>
</comment>
<dbReference type="RefSeq" id="WP_322409472.1">
    <property type="nucleotide sequence ID" value="NZ_CP139779.1"/>
</dbReference>
<dbReference type="PANTHER" id="PTHR11236">
    <property type="entry name" value="AMINOBENZOATE/ANTHRANILATE SYNTHASE"/>
    <property type="match status" value="1"/>
</dbReference>
<evidence type="ECO:0000259" key="6">
    <source>
        <dbReference type="Pfam" id="PF00425"/>
    </source>
</evidence>
<keyword evidence="8" id="KW-1185">Reference proteome</keyword>
<dbReference type="InterPro" id="IPR029062">
    <property type="entry name" value="Class_I_gatase-like"/>
</dbReference>
<evidence type="ECO:0000256" key="3">
    <source>
        <dbReference type="ARBA" id="ARBA00023239"/>
    </source>
</evidence>
<dbReference type="PROSITE" id="PS51273">
    <property type="entry name" value="GATASE_TYPE_1"/>
    <property type="match status" value="1"/>
</dbReference>
<dbReference type="InterPro" id="IPR005801">
    <property type="entry name" value="ADC_synthase"/>
</dbReference>
<name>A0ABZ0V6W3_9MICO</name>
<dbReference type="InterPro" id="IPR006221">
    <property type="entry name" value="TrpG/PapA_dom"/>
</dbReference>
<protein>
    <recommendedName>
        <fullName evidence="1">anthranilate synthase</fullName>
        <ecNumber evidence="1">4.1.3.27</ecNumber>
    </recommendedName>
</protein>
<gene>
    <name evidence="7" type="ORF">T9R20_11640</name>
</gene>
<dbReference type="InterPro" id="IPR015890">
    <property type="entry name" value="Chorismate_C"/>
</dbReference>
<dbReference type="EMBL" id="CP139779">
    <property type="protein sequence ID" value="WQB69353.1"/>
    <property type="molecule type" value="Genomic_DNA"/>
</dbReference>
<dbReference type="Gene3D" id="3.40.50.880">
    <property type="match status" value="1"/>
</dbReference>
<evidence type="ECO:0000256" key="1">
    <source>
        <dbReference type="ARBA" id="ARBA00012266"/>
    </source>
</evidence>
<organism evidence="7 8">
    <name type="scientific">Microbacterium invictum</name>
    <dbReference type="NCBI Taxonomy" id="515415"/>
    <lineage>
        <taxon>Bacteria</taxon>
        <taxon>Bacillati</taxon>
        <taxon>Actinomycetota</taxon>
        <taxon>Actinomycetes</taxon>
        <taxon>Micrococcales</taxon>
        <taxon>Microbacteriaceae</taxon>
        <taxon>Microbacterium</taxon>
    </lineage>
</organism>
<keyword evidence="3" id="KW-0456">Lyase</keyword>
<feature type="domain" description="Chorismate-utilising enzyme C-terminal" evidence="6">
    <location>
        <begin position="116"/>
        <end position="380"/>
    </location>
</feature>
<evidence type="ECO:0000256" key="4">
    <source>
        <dbReference type="ARBA" id="ARBA00047683"/>
    </source>
</evidence>
<proteinExistence type="predicted"/>
<keyword evidence="2" id="KW-0315">Glutamine amidotransferase</keyword>
<dbReference type="InterPro" id="IPR019999">
    <property type="entry name" value="Anth_synth_I-like"/>
</dbReference>
<dbReference type="Proteomes" id="UP001324533">
    <property type="component" value="Chromosome"/>
</dbReference>
<dbReference type="Pfam" id="PF00117">
    <property type="entry name" value="GATase"/>
    <property type="match status" value="1"/>
</dbReference>
<sequence>MTGFPHDLFAELAQGALPFALIARDAETVELLTGDVADVDLLADIPLVDAAGVPREVLALVPFRQVRERGFACHDDGAPLRCLTVTGRTVFSRVEALAQLPSAPVALQGAGFDIDDEAYADIVRRVIADEIGRGEGANFVIRRDFTAVVDADPVTTALTWFRALLEHERGAYWTFAVVTPGHIAVGASPEAHVSARDGVVTMNPISGTFRHPVGGATVETLTEFLRSTKETEELFMVVDEELKMMSAVCSDGGRITGPHLKEMSRLTHTEYVLRGRSRLDPREILRETMFAPTVTGSPMQNACTVITRHEASPRGYYSGVAALFTPRTDEILRGESTHDLDAPILIRTAYLADGRLRVPVGATLVRHSDPYGEVGETHGKAAGVLGAIGAIPRDRPAPAVLPVAAAIDEDAPAAAARPLGSDPEIASLLASRNARLAAFWLNPQAAPEGGGPFAGRSAIVVDAEDRFTTMLAHQLRHLGLDVAIVPWGRVSDEQIDDAELVVSGPGPGDPRDPSTPRMRRMREVVARRRAEGRPLVAVCLSHQILADGLGIALVSLDKPHQGLQKTVDVFGEQASIGFYNTFTARVPAGTTRIDATGAQEVQVAADPVTGDVFALRGPGFASIQGHLESILSRDGMLTLERLVAAALSPVTA</sequence>
<evidence type="ECO:0000313" key="7">
    <source>
        <dbReference type="EMBL" id="WQB69353.1"/>
    </source>
</evidence>
<dbReference type="PANTHER" id="PTHR11236:SF49">
    <property type="entry name" value="ANTHRANILATE SYNTHASE COMPONENT 1"/>
    <property type="match status" value="1"/>
</dbReference>
<dbReference type="PRINTS" id="PR00096">
    <property type="entry name" value="GATASE"/>
</dbReference>
<dbReference type="EC" id="4.1.3.27" evidence="1"/>
<reference evidence="7 8" key="1">
    <citation type="submission" date="2023-06" db="EMBL/GenBank/DDBJ databases">
        <title>Rock-solubilizing bacteria, Microbacterium invictum, promotes re-establishment of vegetation in rocky wasteland by accelerating rock bio-weathering and reshaping soil bacterial community.</title>
        <authorList>
            <person name="Liu C."/>
        </authorList>
    </citation>
    <scope>NUCLEOTIDE SEQUENCE [LARGE SCALE GENOMIC DNA]</scope>
    <source>
        <strain evidence="7 8">X-18</strain>
    </source>
</reference>